<comment type="pathway">
    <text evidence="1 8">Purine metabolism; 7-cyano-7-deazaguanine biosynthesis.</text>
</comment>
<feature type="active site" description="Charge relay system" evidence="9">
    <location>
        <position position="67"/>
    </location>
</feature>
<comment type="cofactor">
    <cofactor evidence="8 10">
        <name>Zn(2+)</name>
        <dbReference type="ChEBI" id="CHEBI:29105"/>
    </cofactor>
    <text evidence="8 10">Binds 1 zinc ion per subunit.</text>
</comment>
<evidence type="ECO:0000256" key="1">
    <source>
        <dbReference type="ARBA" id="ARBA00005061"/>
    </source>
</evidence>
<dbReference type="PIRSF" id="PIRSF006113">
    <property type="entry name" value="PTP_synth"/>
    <property type="match status" value="1"/>
</dbReference>
<dbReference type="SUPFAM" id="SSF55620">
    <property type="entry name" value="Tetrahydrobiopterin biosynthesis enzymes-like"/>
    <property type="match status" value="1"/>
</dbReference>
<feature type="binding site" evidence="10">
    <location>
        <position position="29"/>
    </location>
    <ligand>
        <name>Zn(2+)</name>
        <dbReference type="ChEBI" id="CHEBI:29105"/>
    </ligand>
</feature>
<dbReference type="GO" id="GO:0008616">
    <property type="term" value="P:tRNA queuosine(34) biosynthetic process"/>
    <property type="evidence" value="ECO:0007669"/>
    <property type="project" value="UniProtKB-KW"/>
</dbReference>
<organism evidence="11 12">
    <name type="scientific">Candidatus Schekmanbacteria bacterium GWA2_38_11</name>
    <dbReference type="NCBI Taxonomy" id="1817876"/>
    <lineage>
        <taxon>Bacteria</taxon>
        <taxon>Candidatus Schekmaniibacteriota</taxon>
    </lineage>
</organism>
<evidence type="ECO:0000256" key="4">
    <source>
        <dbReference type="ARBA" id="ARBA00022723"/>
    </source>
</evidence>
<evidence type="ECO:0000256" key="3">
    <source>
        <dbReference type="ARBA" id="ARBA00018141"/>
    </source>
</evidence>
<evidence type="ECO:0000313" key="12">
    <source>
        <dbReference type="Proteomes" id="UP000178526"/>
    </source>
</evidence>
<dbReference type="Proteomes" id="UP000178526">
    <property type="component" value="Unassembled WGS sequence"/>
</dbReference>
<dbReference type="PANTHER" id="PTHR12589">
    <property type="entry name" value="PYRUVOYL TETRAHYDROBIOPTERIN SYNTHASE"/>
    <property type="match status" value="1"/>
</dbReference>
<dbReference type="GO" id="GO:0046872">
    <property type="term" value="F:metal ion binding"/>
    <property type="evidence" value="ECO:0007669"/>
    <property type="project" value="UniProtKB-KW"/>
</dbReference>
<sequence>MLELMIVSNFSAAHQLRDYGGKCEALHGHNWKVEVFVKSPTTDKSGMVIDFIEIKRVTNQVLTELDHKELNKTSPFDEKNPTAENIAFWIFGKLSERLNSGNVKVSRVRVWETDTSCATYSEE</sequence>
<dbReference type="AlphaFoldDB" id="A0A1F7RET8"/>
<evidence type="ECO:0000256" key="10">
    <source>
        <dbReference type="PIRSR" id="PIRSR006113-2"/>
    </source>
</evidence>
<feature type="binding site" evidence="10">
    <location>
        <position position="27"/>
    </location>
    <ligand>
        <name>Zn(2+)</name>
        <dbReference type="ChEBI" id="CHEBI:29105"/>
    </ligand>
</feature>
<dbReference type="InterPro" id="IPR007115">
    <property type="entry name" value="6-PTP_synth/QueD"/>
</dbReference>
<feature type="binding site" evidence="10">
    <location>
        <position position="14"/>
    </location>
    <ligand>
        <name>Zn(2+)</name>
        <dbReference type="ChEBI" id="CHEBI:29105"/>
    </ligand>
</feature>
<dbReference type="Pfam" id="PF01242">
    <property type="entry name" value="PTPS"/>
    <property type="match status" value="1"/>
</dbReference>
<comment type="caution">
    <text evidence="11">The sequence shown here is derived from an EMBL/GenBank/DDBJ whole genome shotgun (WGS) entry which is preliminary data.</text>
</comment>
<dbReference type="GO" id="GO:0070497">
    <property type="term" value="F:6-carboxytetrahydropterin synthase activity"/>
    <property type="evidence" value="ECO:0007669"/>
    <property type="project" value="UniProtKB-EC"/>
</dbReference>
<comment type="similarity">
    <text evidence="2 8">Belongs to the PTPS family. QueD subfamily.</text>
</comment>
<dbReference type="InterPro" id="IPR038418">
    <property type="entry name" value="6-PTP_synth/QueD_sf"/>
</dbReference>
<accession>A0A1F7RET8</accession>
<evidence type="ECO:0000256" key="7">
    <source>
        <dbReference type="ARBA" id="ARBA00048807"/>
    </source>
</evidence>
<keyword evidence="8" id="KW-0671">Queuosine biosynthesis</keyword>
<evidence type="ECO:0000256" key="2">
    <source>
        <dbReference type="ARBA" id="ARBA00008900"/>
    </source>
</evidence>
<proteinExistence type="inferred from homology"/>
<dbReference type="NCBIfam" id="TIGR03367">
    <property type="entry name" value="queuosine_QueD"/>
    <property type="match status" value="1"/>
</dbReference>
<dbReference type="UniPathway" id="UPA00391"/>
<gene>
    <name evidence="11" type="ORF">A2042_00120</name>
</gene>
<evidence type="ECO:0000256" key="5">
    <source>
        <dbReference type="ARBA" id="ARBA00022833"/>
    </source>
</evidence>
<dbReference type="PANTHER" id="PTHR12589:SF7">
    <property type="entry name" value="6-PYRUVOYL TETRAHYDROBIOPTERIN SYNTHASE"/>
    <property type="match status" value="1"/>
</dbReference>
<evidence type="ECO:0000313" key="11">
    <source>
        <dbReference type="EMBL" id="OGL39497.1"/>
    </source>
</evidence>
<dbReference type="EC" id="4.-.-.-" evidence="8"/>
<keyword evidence="6 8" id="KW-0456">Lyase</keyword>
<protein>
    <recommendedName>
        <fullName evidence="3 8">6-carboxy-5,6,7,8-tetrahydropterin synthase</fullName>
        <ecNumber evidence="8">4.-.-.-</ecNumber>
    </recommendedName>
</protein>
<name>A0A1F7RET8_9BACT</name>
<keyword evidence="5 8" id="KW-0862">Zinc</keyword>
<comment type="catalytic activity">
    <reaction evidence="7 8">
        <text>7,8-dihydroneopterin 3'-triphosphate + H2O = 6-carboxy-5,6,7,8-tetrahydropterin + triphosphate + acetaldehyde + 2 H(+)</text>
        <dbReference type="Rhea" id="RHEA:27966"/>
        <dbReference type="ChEBI" id="CHEBI:15343"/>
        <dbReference type="ChEBI" id="CHEBI:15377"/>
        <dbReference type="ChEBI" id="CHEBI:15378"/>
        <dbReference type="ChEBI" id="CHEBI:18036"/>
        <dbReference type="ChEBI" id="CHEBI:58462"/>
        <dbReference type="ChEBI" id="CHEBI:61032"/>
        <dbReference type="EC" id="4.1.2.50"/>
    </reaction>
</comment>
<dbReference type="EMBL" id="MGDB01000117">
    <property type="protein sequence ID" value="OGL39497.1"/>
    <property type="molecule type" value="Genomic_DNA"/>
</dbReference>
<keyword evidence="4 8" id="KW-0479">Metal-binding</keyword>
<dbReference type="Gene3D" id="3.30.479.10">
    <property type="entry name" value="6-pyruvoyl tetrahydropterin synthase/QueD"/>
    <property type="match status" value="1"/>
</dbReference>
<reference evidence="11 12" key="1">
    <citation type="journal article" date="2016" name="Nat. Commun.">
        <title>Thousands of microbial genomes shed light on interconnected biogeochemical processes in an aquifer system.</title>
        <authorList>
            <person name="Anantharaman K."/>
            <person name="Brown C.T."/>
            <person name="Hug L.A."/>
            <person name="Sharon I."/>
            <person name="Castelle C.J."/>
            <person name="Probst A.J."/>
            <person name="Thomas B.C."/>
            <person name="Singh A."/>
            <person name="Wilkins M.J."/>
            <person name="Karaoz U."/>
            <person name="Brodie E.L."/>
            <person name="Williams K.H."/>
            <person name="Hubbard S.S."/>
            <person name="Banfield J.F."/>
        </authorList>
    </citation>
    <scope>NUCLEOTIDE SEQUENCE [LARGE SCALE GENOMIC DNA]</scope>
</reference>
<feature type="active site" description="Proton acceptor" evidence="9">
    <location>
        <position position="23"/>
    </location>
</feature>
<feature type="active site" description="Charge relay system" evidence="9">
    <location>
        <position position="112"/>
    </location>
</feature>
<evidence type="ECO:0000256" key="8">
    <source>
        <dbReference type="PIRNR" id="PIRNR006113"/>
    </source>
</evidence>
<evidence type="ECO:0000256" key="9">
    <source>
        <dbReference type="PIRSR" id="PIRSR006113-1"/>
    </source>
</evidence>
<evidence type="ECO:0000256" key="6">
    <source>
        <dbReference type="ARBA" id="ARBA00023239"/>
    </source>
</evidence>